<feature type="chain" id="PRO_5039944923" evidence="1">
    <location>
        <begin position="22"/>
        <end position="179"/>
    </location>
</feature>
<name>A0A9J6BK26_POLVA</name>
<dbReference type="AlphaFoldDB" id="A0A9J6BK26"/>
<comment type="caution">
    <text evidence="2">The sequence shown here is derived from an EMBL/GenBank/DDBJ whole genome shotgun (WGS) entry which is preliminary data.</text>
</comment>
<organism evidence="2 3">
    <name type="scientific">Polypedilum vanderplanki</name>
    <name type="common">Sleeping chironomid midge</name>
    <dbReference type="NCBI Taxonomy" id="319348"/>
    <lineage>
        <taxon>Eukaryota</taxon>
        <taxon>Metazoa</taxon>
        <taxon>Ecdysozoa</taxon>
        <taxon>Arthropoda</taxon>
        <taxon>Hexapoda</taxon>
        <taxon>Insecta</taxon>
        <taxon>Pterygota</taxon>
        <taxon>Neoptera</taxon>
        <taxon>Endopterygota</taxon>
        <taxon>Diptera</taxon>
        <taxon>Nematocera</taxon>
        <taxon>Chironomoidea</taxon>
        <taxon>Chironomidae</taxon>
        <taxon>Chironominae</taxon>
        <taxon>Polypedilum</taxon>
        <taxon>Polypedilum</taxon>
    </lineage>
</organism>
<protein>
    <submittedName>
        <fullName evidence="2">Uncharacterized protein</fullName>
    </submittedName>
</protein>
<dbReference type="Proteomes" id="UP001107558">
    <property type="component" value="Chromosome 3"/>
</dbReference>
<evidence type="ECO:0000313" key="3">
    <source>
        <dbReference type="Proteomes" id="UP001107558"/>
    </source>
</evidence>
<keyword evidence="3" id="KW-1185">Reference proteome</keyword>
<dbReference type="OrthoDB" id="6436512at2759"/>
<reference evidence="2" key="1">
    <citation type="submission" date="2021-03" db="EMBL/GenBank/DDBJ databases">
        <title>Chromosome level genome of the anhydrobiotic midge Polypedilum vanderplanki.</title>
        <authorList>
            <person name="Yoshida Y."/>
            <person name="Kikawada T."/>
            <person name="Gusev O."/>
        </authorList>
    </citation>
    <scope>NUCLEOTIDE SEQUENCE</scope>
    <source>
        <strain evidence="2">NIAS01</strain>
        <tissue evidence="2">Whole body or cell culture</tissue>
    </source>
</reference>
<evidence type="ECO:0000313" key="2">
    <source>
        <dbReference type="EMBL" id="KAG5669734.1"/>
    </source>
</evidence>
<evidence type="ECO:0000256" key="1">
    <source>
        <dbReference type="SAM" id="SignalP"/>
    </source>
</evidence>
<feature type="signal peptide" evidence="1">
    <location>
        <begin position="1"/>
        <end position="21"/>
    </location>
</feature>
<gene>
    <name evidence="2" type="ORF">PVAND_000028</name>
</gene>
<keyword evidence="1" id="KW-0732">Signal</keyword>
<sequence>MEYSIVLVVLVSMTVISKVEGYYSSDLNNTSTLSSARNNRSNKYHYHNELIERTRYKYQSRKQFEQSFEHYRSDRREPRFVSFQTKDDNIEVEIDFAIPFLSIPVKRSLSGAMGTLQNVISGIPMANVNVGAVLLTGIVIIGGTMIGGIGRLLNGGSFLEIYGGAFPWLKSGNKRQKRE</sequence>
<dbReference type="EMBL" id="JADBJN010000003">
    <property type="protein sequence ID" value="KAG5669734.1"/>
    <property type="molecule type" value="Genomic_DNA"/>
</dbReference>
<accession>A0A9J6BK26</accession>
<proteinExistence type="predicted"/>